<feature type="signal peptide" evidence="2">
    <location>
        <begin position="1"/>
        <end position="23"/>
    </location>
</feature>
<comment type="caution">
    <text evidence="3">The sequence shown here is derived from an EMBL/GenBank/DDBJ whole genome shotgun (WGS) entry which is preliminary data.</text>
</comment>
<evidence type="ECO:0000256" key="2">
    <source>
        <dbReference type="SAM" id="SignalP"/>
    </source>
</evidence>
<reference evidence="4" key="1">
    <citation type="journal article" date="2017" name="bioRxiv">
        <title>Conservation of a gene cluster reveals novel cercosporin biosynthetic mechanisms and extends production to the genus Colletotrichum.</title>
        <authorList>
            <person name="de Jonge R."/>
            <person name="Ebert M.K."/>
            <person name="Huitt-Roehl C.R."/>
            <person name="Pal P."/>
            <person name="Suttle J.C."/>
            <person name="Spanner R.E."/>
            <person name="Neubauer J.D."/>
            <person name="Jurick W.M.II."/>
            <person name="Stott K.A."/>
            <person name="Secor G.A."/>
            <person name="Thomma B.P.H.J."/>
            <person name="Van de Peer Y."/>
            <person name="Townsend C.A."/>
            <person name="Bolton M.D."/>
        </authorList>
    </citation>
    <scope>NUCLEOTIDE SEQUENCE [LARGE SCALE GENOMIC DNA]</scope>
    <source>
        <strain evidence="4">CBS538.71</strain>
    </source>
</reference>
<feature type="compositionally biased region" description="Low complexity" evidence="1">
    <location>
        <begin position="690"/>
        <end position="713"/>
    </location>
</feature>
<name>A0A2S6CEG4_9PEZI</name>
<dbReference type="OrthoDB" id="3650270at2759"/>
<protein>
    <submittedName>
        <fullName evidence="3">Uncharacterized protein</fullName>
    </submittedName>
</protein>
<organism evidence="3 4">
    <name type="scientific">Cercospora berteroae</name>
    <dbReference type="NCBI Taxonomy" id="357750"/>
    <lineage>
        <taxon>Eukaryota</taxon>
        <taxon>Fungi</taxon>
        <taxon>Dikarya</taxon>
        <taxon>Ascomycota</taxon>
        <taxon>Pezizomycotina</taxon>
        <taxon>Dothideomycetes</taxon>
        <taxon>Dothideomycetidae</taxon>
        <taxon>Mycosphaerellales</taxon>
        <taxon>Mycosphaerellaceae</taxon>
        <taxon>Cercospora</taxon>
    </lineage>
</organism>
<proteinExistence type="predicted"/>
<dbReference type="AlphaFoldDB" id="A0A2S6CEG4"/>
<accession>A0A2S6CEG4</accession>
<feature type="region of interest" description="Disordered" evidence="1">
    <location>
        <begin position="534"/>
        <end position="623"/>
    </location>
</feature>
<dbReference type="EMBL" id="PNEN01000473">
    <property type="protein sequence ID" value="PPJ58122.1"/>
    <property type="molecule type" value="Genomic_DNA"/>
</dbReference>
<dbReference type="Proteomes" id="UP000237631">
    <property type="component" value="Unassembled WGS sequence"/>
</dbReference>
<feature type="compositionally biased region" description="Pro residues" evidence="1">
    <location>
        <begin position="572"/>
        <end position="584"/>
    </location>
</feature>
<keyword evidence="2" id="KW-0732">Signal</keyword>
<evidence type="ECO:0000256" key="1">
    <source>
        <dbReference type="SAM" id="MobiDB-lite"/>
    </source>
</evidence>
<sequence length="745" mass="77790">MKLTPGTLVVAAAVLQGSLVAVADDYVVRTYTTEEPSVIEYTTAYETPCTTELEYPEPPKYETETVTETYTEPGKTIKKYKTVTKTKTLQAETRTVTSTYNTTTTEVYKKTIYKPVTYTATATVTNNVTNTVISRTTDFDTVISTSTIVSEVTTTVNGTPIVVPTAIFITQDAPPASTIVSEVTATEDGETFVRSTTIFITQSADTVTQIPDPVTLPASTIITTIVRSGTTITTVITQAPSVVVQTSLVTQPAPPPQIIDGPAPPAQTVTITVAAPPETITLPPPTPECSQTGLVPVSDSAGCGGRNCQIEFEEEAAVHWSDYPLLEAPPLRTAITFINTERRQTCITTSCDSELFTRSYSSSQVSCLRQPCPSNSLNHECEIVVGPLVLPDHSTTSVTQIGSSGWNLRLGPTATANDVGLCGGGVPQCVTATSRALETPLIYIGDVIAQNDSNAVPTAYLLPQIGEYFPPGDPFGACETATLNSVAGYGVQSMLRKRQNRGAPNAKLDLWKGAPDFVPQQVFTVGDAQSAVLPSTDAPVNAPAEPTSTDPGVSQSAPSAAPSTPPDNAQPQPTPTPAPTPSPSQPSGGDNSQPAPDAAPSGSDESTAALPPSFTEPGDMTENISGTMVVTDTVYYSMVPPPNQQLLQNSLAALRTEDIGTLPSESLAAIISTLVNLGGTTTAPVALDPTGSGNSTNSSDDSNSTSSGNGTVTVTQTGAVKGFAERRTSALGLWLVVVALLFTIA</sequence>
<feature type="region of interest" description="Disordered" evidence="1">
    <location>
        <begin position="685"/>
        <end position="713"/>
    </location>
</feature>
<gene>
    <name evidence="3" type="ORF">CBER1_11168</name>
</gene>
<evidence type="ECO:0000313" key="4">
    <source>
        <dbReference type="Proteomes" id="UP000237631"/>
    </source>
</evidence>
<feature type="chain" id="PRO_5015455205" evidence="2">
    <location>
        <begin position="24"/>
        <end position="745"/>
    </location>
</feature>
<evidence type="ECO:0000313" key="3">
    <source>
        <dbReference type="EMBL" id="PPJ58122.1"/>
    </source>
</evidence>
<feature type="compositionally biased region" description="Low complexity" evidence="1">
    <location>
        <begin position="554"/>
        <end position="571"/>
    </location>
</feature>
<keyword evidence="4" id="KW-1185">Reference proteome</keyword>